<protein>
    <submittedName>
        <fullName evidence="9">DNA cross-link repair protein SNM1</fullName>
    </submittedName>
</protein>
<dbReference type="InterPro" id="IPR001279">
    <property type="entry name" value="Metallo-B-lactamas"/>
</dbReference>
<organism evidence="8 9">
    <name type="scientific">Drosophila mauritiana</name>
    <name type="common">Fruit fly</name>
    <dbReference type="NCBI Taxonomy" id="7226"/>
    <lineage>
        <taxon>Eukaryota</taxon>
        <taxon>Metazoa</taxon>
        <taxon>Ecdysozoa</taxon>
        <taxon>Arthropoda</taxon>
        <taxon>Hexapoda</taxon>
        <taxon>Insecta</taxon>
        <taxon>Pterygota</taxon>
        <taxon>Neoptera</taxon>
        <taxon>Endopterygota</taxon>
        <taxon>Diptera</taxon>
        <taxon>Brachycera</taxon>
        <taxon>Muscomorpha</taxon>
        <taxon>Ephydroidea</taxon>
        <taxon>Drosophilidae</taxon>
        <taxon>Drosophila</taxon>
        <taxon>Sophophora</taxon>
    </lineage>
</organism>
<dbReference type="Pfam" id="PF12706">
    <property type="entry name" value="Lactamase_B_2"/>
    <property type="match status" value="1"/>
</dbReference>
<accession>A0A6P8K386</accession>
<evidence type="ECO:0000256" key="1">
    <source>
        <dbReference type="ARBA" id="ARBA00004123"/>
    </source>
</evidence>
<dbReference type="PANTHER" id="PTHR23240">
    <property type="entry name" value="DNA CROSS-LINK REPAIR PROTEIN PSO2/SNM1-RELATED"/>
    <property type="match status" value="1"/>
</dbReference>
<evidence type="ECO:0000259" key="7">
    <source>
        <dbReference type="SMART" id="SM00849"/>
    </source>
</evidence>
<dbReference type="InterPro" id="IPR036866">
    <property type="entry name" value="RibonucZ/Hydroxyglut_hydro"/>
</dbReference>
<feature type="compositionally biased region" description="Polar residues" evidence="6">
    <location>
        <begin position="233"/>
        <end position="258"/>
    </location>
</feature>
<gene>
    <name evidence="9" type="primary">LOC117142990</name>
</gene>
<dbReference type="PANTHER" id="PTHR23240:SF6">
    <property type="entry name" value="DNA CROSS-LINK REPAIR 1A PROTEIN"/>
    <property type="match status" value="1"/>
</dbReference>
<dbReference type="CTD" id="40669"/>
<dbReference type="GO" id="GO:0036297">
    <property type="term" value="P:interstrand cross-link repair"/>
    <property type="evidence" value="ECO:0007669"/>
    <property type="project" value="TreeGrafter"/>
</dbReference>
<feature type="compositionally biased region" description="Basic and acidic residues" evidence="6">
    <location>
        <begin position="104"/>
        <end position="114"/>
    </location>
</feature>
<sequence>MSNVGKIKIRAIADLQATVRLNEPDPPPTNGNRTPDKKRAGRTRAASTTKKVRPKTEACPIIASTAFKRSSKKTPLPGQTRIDSFFTSAVKNYKVNMVPSSSCKKLDPPLDKRKGSSRGRKRLFEESTTTSSASTDKLDAKPSEKRVQPSRRAKGKENASLSEVDVIDLCSEDEQTIKIKPSVVASPCKSSSAVQATKLRSPETSMSEAKLSNPQTGPSLDILEISPGPKKSPANNSSRSSTATITKESPLAKNSTKGTGRKQRKPKPCPPYKVVEGTSFCVDGFQFGEIEGVTHYFLTHFHADHYIGLTKKFCHPLYVSPTTARLVRTFIKLDETHINEIDVDQTLDVDGVQVTALEANHCPGALMFFFKLSSGECILHTGDFRASAEMESLPIFWNHSNIDLLYLDTTYMNKNYDFCHQSESVDRAVELVRAFLEKNAAKRILIVCGSYVIGKEKIWLALAKEFTMKVWTESNRSNAVRCLNWPDLDSVLTEDRRGANLHVIAMGKISYPSLVDYFTEFEDQYDMLLGIRPSGWEKNSKPSYGKRISTIGIEYSEHSSYKELERFVRFLKPKRVISTVPVGRDLFVTGEVPMRWYKYEGRASMLITGFQPSISTFLATPKRAFAKFSSDIEMFLSPVDENGSKGSEDRKDDDRESVVPTNHVTIISGTSEEGFQNDSEIPVKNEPLASDTSPNSEIGAQLNAMESEIPYDEIDIKNETIAPAAVLVPSVPTEDTFPSTNCNVIGVQKEQAVVVSRLTSDASDDWLL</sequence>
<dbReference type="Pfam" id="PF07522">
    <property type="entry name" value="DRMBL"/>
    <property type="match status" value="1"/>
</dbReference>
<keyword evidence="5" id="KW-0539">Nucleus</keyword>
<keyword evidence="3" id="KW-0227">DNA damage</keyword>
<name>A0A6P8K386_DROMA</name>
<evidence type="ECO:0000313" key="9">
    <source>
        <dbReference type="RefSeq" id="XP_033163233.1"/>
    </source>
</evidence>
<feature type="compositionally biased region" description="Basic and acidic residues" evidence="6">
    <location>
        <begin position="136"/>
        <end position="147"/>
    </location>
</feature>
<reference evidence="9" key="1">
    <citation type="submission" date="2025-08" db="UniProtKB">
        <authorList>
            <consortium name="RefSeq"/>
        </authorList>
    </citation>
    <scope>IDENTIFICATION</scope>
    <source>
        <strain evidence="9">Mau12</strain>
        <tissue evidence="9">Whole Body</tissue>
    </source>
</reference>
<evidence type="ECO:0000256" key="4">
    <source>
        <dbReference type="ARBA" id="ARBA00023204"/>
    </source>
</evidence>
<feature type="compositionally biased region" description="Basic and acidic residues" evidence="6">
    <location>
        <begin position="642"/>
        <end position="657"/>
    </location>
</feature>
<evidence type="ECO:0000256" key="5">
    <source>
        <dbReference type="ARBA" id="ARBA00023242"/>
    </source>
</evidence>
<dbReference type="AlphaFoldDB" id="A0A6P8K386"/>
<dbReference type="SUPFAM" id="SSF56281">
    <property type="entry name" value="Metallo-hydrolase/oxidoreductase"/>
    <property type="match status" value="1"/>
</dbReference>
<dbReference type="GeneID" id="117142990"/>
<feature type="region of interest" description="Disordered" evidence="6">
    <location>
        <begin position="638"/>
        <end position="660"/>
    </location>
</feature>
<dbReference type="Gene3D" id="3.40.50.12650">
    <property type="match status" value="1"/>
</dbReference>
<dbReference type="Gene3D" id="3.60.15.10">
    <property type="entry name" value="Ribonuclease Z/Hydroxyacylglutathione hydrolase-like"/>
    <property type="match status" value="1"/>
</dbReference>
<proteinExistence type="inferred from homology"/>
<evidence type="ECO:0000256" key="6">
    <source>
        <dbReference type="SAM" id="MobiDB-lite"/>
    </source>
</evidence>
<dbReference type="Proteomes" id="UP000515162">
    <property type="component" value="Chromosome 3R"/>
</dbReference>
<evidence type="ECO:0000256" key="3">
    <source>
        <dbReference type="ARBA" id="ARBA00022763"/>
    </source>
</evidence>
<feature type="region of interest" description="Disordered" evidence="6">
    <location>
        <begin position="18"/>
        <end position="58"/>
    </location>
</feature>
<keyword evidence="4" id="KW-0234">DNA repair</keyword>
<feature type="domain" description="Metallo-beta-lactamase" evidence="7">
    <location>
        <begin position="268"/>
        <end position="450"/>
    </location>
</feature>
<feature type="compositionally biased region" description="Polar residues" evidence="6">
    <location>
        <begin position="202"/>
        <end position="218"/>
    </location>
</feature>
<comment type="similarity">
    <text evidence="2">Belongs to the DNA repair metallo-beta-lactamase (DRMBL) family.</text>
</comment>
<evidence type="ECO:0000313" key="8">
    <source>
        <dbReference type="Proteomes" id="UP000515162"/>
    </source>
</evidence>
<dbReference type="GO" id="GO:0006303">
    <property type="term" value="P:double-strand break repair via nonhomologous end joining"/>
    <property type="evidence" value="ECO:0007669"/>
    <property type="project" value="TreeGrafter"/>
</dbReference>
<dbReference type="InterPro" id="IPR011084">
    <property type="entry name" value="DRMBL"/>
</dbReference>
<feature type="region of interest" description="Disordered" evidence="6">
    <location>
        <begin position="189"/>
        <end position="270"/>
    </location>
</feature>
<dbReference type="CDD" id="cd16273">
    <property type="entry name" value="SNM1A-1C-like_MBL-fold"/>
    <property type="match status" value="1"/>
</dbReference>
<dbReference type="FunFam" id="3.40.50.12650:FF:000001">
    <property type="entry name" value="DNA cross-link repair 1A"/>
    <property type="match status" value="1"/>
</dbReference>
<comment type="subcellular location">
    <subcellularLocation>
        <location evidence="1">Nucleus</location>
    </subcellularLocation>
</comment>
<dbReference type="GO" id="GO:0005634">
    <property type="term" value="C:nucleus"/>
    <property type="evidence" value="ECO:0007669"/>
    <property type="project" value="UniProtKB-SubCell"/>
</dbReference>
<evidence type="ECO:0000256" key="2">
    <source>
        <dbReference type="ARBA" id="ARBA00010304"/>
    </source>
</evidence>
<dbReference type="SMART" id="SM00849">
    <property type="entry name" value="Lactamase_B"/>
    <property type="match status" value="1"/>
</dbReference>
<feature type="region of interest" description="Disordered" evidence="6">
    <location>
        <begin position="99"/>
        <end position="160"/>
    </location>
</feature>
<dbReference type="GO" id="GO:0031123">
    <property type="term" value="P:RNA 3'-end processing"/>
    <property type="evidence" value="ECO:0007669"/>
    <property type="project" value="UniProtKB-ARBA"/>
</dbReference>
<dbReference type="RefSeq" id="XP_033163233.1">
    <property type="nucleotide sequence ID" value="XM_033307342.1"/>
</dbReference>
<keyword evidence="8" id="KW-1185">Reference proteome</keyword>
<dbReference type="GO" id="GO:0003684">
    <property type="term" value="F:damaged DNA binding"/>
    <property type="evidence" value="ECO:0007669"/>
    <property type="project" value="TreeGrafter"/>
</dbReference>
<dbReference type="GO" id="GO:0035312">
    <property type="term" value="F:5'-3' DNA exonuclease activity"/>
    <property type="evidence" value="ECO:0007669"/>
    <property type="project" value="TreeGrafter"/>
</dbReference>